<dbReference type="GO" id="GO:0003978">
    <property type="term" value="F:UDP-glucose 4-epimerase activity"/>
    <property type="evidence" value="ECO:0007669"/>
    <property type="project" value="UniProtKB-EC"/>
</dbReference>
<dbReference type="Proteomes" id="UP000027584">
    <property type="component" value="Unassembled WGS sequence"/>
</dbReference>
<dbReference type="PANTHER" id="PTHR12126">
    <property type="entry name" value="NADH-UBIQUINONE OXIDOREDUCTASE 39 KDA SUBUNIT-RELATED"/>
    <property type="match status" value="1"/>
</dbReference>
<protein>
    <submittedName>
        <fullName evidence="2">NAD-binding protein</fullName>
        <ecNumber evidence="2">5.1.3.2</ecNumber>
    </submittedName>
</protein>
<evidence type="ECO:0000313" key="2">
    <source>
        <dbReference type="EMBL" id="CDO18298.1"/>
    </source>
</evidence>
<dbReference type="InterPro" id="IPR036291">
    <property type="entry name" value="NAD(P)-bd_dom_sf"/>
</dbReference>
<keyword evidence="2" id="KW-0413">Isomerase</keyword>
<feature type="domain" description="NAD-dependent epimerase/dehydratase" evidence="1">
    <location>
        <begin position="8"/>
        <end position="114"/>
    </location>
</feature>
<dbReference type="InterPro" id="IPR051207">
    <property type="entry name" value="ComplexI_NDUFA9_subunit"/>
</dbReference>
<dbReference type="EC" id="5.1.3.2" evidence="2"/>
<sequence>MEHVMTTIVLLGGNGYIGRNVTKNWLKKDSSAEFYVLSRSGKNELKDSRIKNIAVDVTSVGAVEAVLPEKIDYIIDFIGRPEKDVDLFKKVNNLPAQVMLRVAEKYRVKAMGFIGGVLGPKSFVNGKKLIIESLEKSDIPLAVVEPTIVYGNGRADTLAKMVPILKVVGVLVKMLKPVHVDDVANELITQLIKRS</sequence>
<dbReference type="PANTHER" id="PTHR12126:SF11">
    <property type="entry name" value="NADH DEHYDROGENASE [UBIQUINONE] 1 ALPHA SUBCOMPLEX SUBUNIT 9, MITOCHONDRIAL"/>
    <property type="match status" value="1"/>
</dbReference>
<evidence type="ECO:0000313" key="3">
    <source>
        <dbReference type="Proteomes" id="UP000027584"/>
    </source>
</evidence>
<proteinExistence type="predicted"/>
<accession>A0A060RHX5</accession>
<dbReference type="SUPFAM" id="SSF51735">
    <property type="entry name" value="NAD(P)-binding Rossmann-fold domains"/>
    <property type="match status" value="1"/>
</dbReference>
<dbReference type="GO" id="GO:0044877">
    <property type="term" value="F:protein-containing complex binding"/>
    <property type="evidence" value="ECO:0007669"/>
    <property type="project" value="TreeGrafter"/>
</dbReference>
<name>A0A060RHX5_9STRE</name>
<organism evidence="2 3">
    <name type="scientific">Streptococcus gallolyticus</name>
    <dbReference type="NCBI Taxonomy" id="315405"/>
    <lineage>
        <taxon>Bacteria</taxon>
        <taxon>Bacillati</taxon>
        <taxon>Bacillota</taxon>
        <taxon>Bacilli</taxon>
        <taxon>Lactobacillales</taxon>
        <taxon>Streptococcaceae</taxon>
        <taxon>Streptococcus</taxon>
    </lineage>
</organism>
<dbReference type="InterPro" id="IPR001509">
    <property type="entry name" value="Epimerase_deHydtase"/>
</dbReference>
<comment type="caution">
    <text evidence="2">The sequence shown here is derived from an EMBL/GenBank/DDBJ whole genome shotgun (WGS) entry which is preliminary data.</text>
</comment>
<reference evidence="2 3" key="1">
    <citation type="submission" date="2014-02" db="EMBL/GenBank/DDBJ databases">
        <authorList>
            <person name="Manrique M."/>
        </authorList>
    </citation>
    <scope>NUCLEOTIDE SEQUENCE [LARGE SCALE GENOMIC DNA]</scope>
    <source>
        <strain evidence="2 3">LMG17956</strain>
    </source>
</reference>
<dbReference type="Pfam" id="PF01370">
    <property type="entry name" value="Epimerase"/>
    <property type="match status" value="1"/>
</dbReference>
<dbReference type="EMBL" id="CCBC010000178">
    <property type="protein sequence ID" value="CDO18298.1"/>
    <property type="molecule type" value="Genomic_DNA"/>
</dbReference>
<reference evidence="2 3" key="2">
    <citation type="submission" date="2014-05" db="EMBL/GenBank/DDBJ databases">
        <title>Genome sequence of Streptococcus gallolyticus.</title>
        <authorList>
            <person name="Del Campo R."/>
        </authorList>
    </citation>
    <scope>NUCLEOTIDE SEQUENCE [LARGE SCALE GENOMIC DNA]</scope>
    <source>
        <strain evidence="2 3">LMG17956</strain>
    </source>
</reference>
<dbReference type="Gene3D" id="3.40.50.720">
    <property type="entry name" value="NAD(P)-binding Rossmann-like Domain"/>
    <property type="match status" value="1"/>
</dbReference>
<dbReference type="AlphaFoldDB" id="A0A060RHX5"/>
<gene>
    <name evidence="2" type="ORF">BN963_SGAL_01496</name>
</gene>
<evidence type="ECO:0000259" key="1">
    <source>
        <dbReference type="Pfam" id="PF01370"/>
    </source>
</evidence>